<dbReference type="InterPro" id="IPR027417">
    <property type="entry name" value="P-loop_NTPase"/>
</dbReference>
<dbReference type="InterPro" id="IPR002182">
    <property type="entry name" value="NB-ARC"/>
</dbReference>
<dbReference type="Pfam" id="PF23559">
    <property type="entry name" value="WHD_DRP"/>
    <property type="match status" value="1"/>
</dbReference>
<reference evidence="4" key="1">
    <citation type="submission" date="2020-01" db="EMBL/GenBank/DDBJ databases">
        <title>Genome sequence of Kobresia littledalei, the first chromosome-level genome in the family Cyperaceae.</title>
        <authorList>
            <person name="Qu G."/>
        </authorList>
    </citation>
    <scope>NUCLEOTIDE SEQUENCE</scope>
    <source>
        <strain evidence="4">C.B.Clarke</strain>
        <tissue evidence="4">Leaf</tissue>
    </source>
</reference>
<keyword evidence="5" id="KW-1185">Reference proteome</keyword>
<proteinExistence type="predicted"/>
<gene>
    <name evidence="4" type="ORF">FCM35_KLT17026</name>
</gene>
<evidence type="ECO:0000256" key="1">
    <source>
        <dbReference type="ARBA" id="ARBA00022821"/>
    </source>
</evidence>
<dbReference type="GO" id="GO:0043531">
    <property type="term" value="F:ADP binding"/>
    <property type="evidence" value="ECO:0007669"/>
    <property type="project" value="InterPro"/>
</dbReference>
<comment type="caution">
    <text evidence="4">The sequence shown here is derived from an EMBL/GenBank/DDBJ whole genome shotgun (WGS) entry which is preliminary data.</text>
</comment>
<dbReference type="Proteomes" id="UP000623129">
    <property type="component" value="Unassembled WGS sequence"/>
</dbReference>
<feature type="domain" description="NB-ARC" evidence="2">
    <location>
        <begin position="12"/>
        <end position="153"/>
    </location>
</feature>
<dbReference type="Gene3D" id="3.40.50.300">
    <property type="entry name" value="P-loop containing nucleotide triphosphate hydrolases"/>
    <property type="match status" value="1"/>
</dbReference>
<dbReference type="PANTHER" id="PTHR23155:SF1205">
    <property type="entry name" value="DISEASE RESISTANCE PROTEIN RPM1"/>
    <property type="match status" value="1"/>
</dbReference>
<dbReference type="AlphaFoldDB" id="A0A833VZ62"/>
<name>A0A833VZ62_9POAL</name>
<evidence type="ECO:0000259" key="2">
    <source>
        <dbReference type="Pfam" id="PF00931"/>
    </source>
</evidence>
<dbReference type="Pfam" id="PF00931">
    <property type="entry name" value="NB-ARC"/>
    <property type="match status" value="1"/>
</dbReference>
<dbReference type="InterPro" id="IPR058922">
    <property type="entry name" value="WHD_DRP"/>
</dbReference>
<sequence length="544" mass="63743">MALVGYETLQKSIIDKLLDPTIPQLLQVEIQSEAVGETALAQKIYQSILVKNHFDVCFWIFDYKIHDYDYYRDVLPDMFMEIDILRKMLITLEPGNLLDGLMLDDHYEEVLIQRICESLKEKRYLVVIDLCYTYRGLDFIEALPQGNNGSRFLIFHSTYFGEFIDSTVRYQLPSLSLEERLKIIFRKPFEKKDSLEVYPPDFQSTARIIAASSFGDSPMNLLLLSGHILFNQPFSVHDLQVLRNIAATDNFREFLTFIYNKLPILLRTCFAYMVVLFPIKYLIHANSLIRLWIAEGMIPKEDGRTMEQTAELYLDELIQRISEYKMYHLRVIWVYYHNQADQPTRVVVLHPQVQIKINDYIRTDKSFPVKATLRDGTDIDSVDYAPDVDPENFHPSQRLAVRLTFEFNQLSSFEEGKIVWCFKYTNLHSLFFFGSVAPMMFYQFNFLRVLAVYQARIRFSEEDRACWLDGLVNLRYLGFIVCWIKAGSLGKKLSRFQNLQTLDLSESFVSGLSEYIENNQKVTIVGPVNEEFEQWWSPVPDMCQ</sequence>
<evidence type="ECO:0000313" key="4">
    <source>
        <dbReference type="EMBL" id="KAF3338189.1"/>
    </source>
</evidence>
<protein>
    <submittedName>
        <fullName evidence="4">Putative disease resistance protein</fullName>
    </submittedName>
</protein>
<feature type="domain" description="Disease resistance protein winged helix" evidence="3">
    <location>
        <begin position="276"/>
        <end position="320"/>
    </location>
</feature>
<accession>A0A833VZ62</accession>
<dbReference type="InterPro" id="IPR032675">
    <property type="entry name" value="LRR_dom_sf"/>
</dbReference>
<dbReference type="EMBL" id="SWLB01000005">
    <property type="protein sequence ID" value="KAF3338189.1"/>
    <property type="molecule type" value="Genomic_DNA"/>
</dbReference>
<evidence type="ECO:0000313" key="5">
    <source>
        <dbReference type="Proteomes" id="UP000623129"/>
    </source>
</evidence>
<evidence type="ECO:0000259" key="3">
    <source>
        <dbReference type="Pfam" id="PF23559"/>
    </source>
</evidence>
<dbReference type="GO" id="GO:0098542">
    <property type="term" value="P:defense response to other organism"/>
    <property type="evidence" value="ECO:0007669"/>
    <property type="project" value="TreeGrafter"/>
</dbReference>
<dbReference type="PANTHER" id="PTHR23155">
    <property type="entry name" value="DISEASE RESISTANCE PROTEIN RP"/>
    <property type="match status" value="1"/>
</dbReference>
<dbReference type="Gene3D" id="3.80.10.10">
    <property type="entry name" value="Ribonuclease Inhibitor"/>
    <property type="match status" value="1"/>
</dbReference>
<dbReference type="InterPro" id="IPR044974">
    <property type="entry name" value="Disease_R_plants"/>
</dbReference>
<dbReference type="SUPFAM" id="SSF52540">
    <property type="entry name" value="P-loop containing nucleoside triphosphate hydrolases"/>
    <property type="match status" value="1"/>
</dbReference>
<keyword evidence="1" id="KW-0611">Plant defense</keyword>
<organism evidence="4 5">
    <name type="scientific">Carex littledalei</name>
    <dbReference type="NCBI Taxonomy" id="544730"/>
    <lineage>
        <taxon>Eukaryota</taxon>
        <taxon>Viridiplantae</taxon>
        <taxon>Streptophyta</taxon>
        <taxon>Embryophyta</taxon>
        <taxon>Tracheophyta</taxon>
        <taxon>Spermatophyta</taxon>
        <taxon>Magnoliopsida</taxon>
        <taxon>Liliopsida</taxon>
        <taxon>Poales</taxon>
        <taxon>Cyperaceae</taxon>
        <taxon>Cyperoideae</taxon>
        <taxon>Cariceae</taxon>
        <taxon>Carex</taxon>
        <taxon>Carex subgen. Euthyceras</taxon>
    </lineage>
</organism>
<dbReference type="SUPFAM" id="SSF52058">
    <property type="entry name" value="L domain-like"/>
    <property type="match status" value="1"/>
</dbReference>